<name>A0A545UDV8_9GAMM</name>
<dbReference type="Gene3D" id="3.30.420.10">
    <property type="entry name" value="Ribonuclease H-like superfamily/Ribonuclease H"/>
    <property type="match status" value="1"/>
</dbReference>
<dbReference type="Pfam" id="PF00665">
    <property type="entry name" value="rve"/>
    <property type="match status" value="1"/>
</dbReference>
<dbReference type="GO" id="GO:0015074">
    <property type="term" value="P:DNA integration"/>
    <property type="evidence" value="ECO:0007669"/>
    <property type="project" value="InterPro"/>
</dbReference>
<organism evidence="2 3">
    <name type="scientific">Aliikangiella coralliicola</name>
    <dbReference type="NCBI Taxonomy" id="2592383"/>
    <lineage>
        <taxon>Bacteria</taxon>
        <taxon>Pseudomonadati</taxon>
        <taxon>Pseudomonadota</taxon>
        <taxon>Gammaproteobacteria</taxon>
        <taxon>Oceanospirillales</taxon>
        <taxon>Pleioneaceae</taxon>
        <taxon>Aliikangiella</taxon>
    </lineage>
</organism>
<sequence>MFTESDLDYYCNVQHKLLSTGRDYLAACFNSNGSRSVGTHARGNVVSWVPSPKLNNKTFATESRGAEWALNTLMQFDSKVLWYGDQPEPVDIVRSYKNGRKRRASYTPDGVSFTSLGPIVYEAKTLSDVEKLLVKYPSDWKRLESNAVVYIPAKEAFMRLGLTHKVYIYKPEDYIYITNLDHILWARASLEFCSPESSEINKAFEMQFVLTLAVLQNQLKLSNQTPLIRAIDEGHIVVDLKDQLITDSENCLASTTHALLEHGKELRRSQLVYRKDLVNSKNLSLVPSLKGAEGALVRLEALNKGLSNRSTRRWKARIKAGEQLGLSPFQSLISNYHRCGNRKKNLNYKVQNFLNNYLLNSFIHRQGISEYRGFVDYQSLARDAHPEFSPVSHKTFTRHLSKIPPEVIAYAKGGNRMGNQMALPTDPEHRHLKAQTAWERAAIDHYCVDLYLVVYAKKDKIVAERPWLTLMVDLYTGKVLAFSISFKKPSRHSVAKVLRSCVRNHGSLPREIIFDRGAEFKSVYLASLLAHYSVILSLRPAGNPRYGGEVEGFFGEFKKLWLCQRSGNLANYKEARAVDGKKTPKKAAVLFPADFHRELKLFCAWRENACRGTGGHSAEILFEQSCKDYPYVSRTISYDAEFIIVTCVEAKKYTVDMQRGINVLGTWYSSPAMQLLLSKPRKNEVRLDPENPNLIFVKVCDQWEPFYSSEINAYSAKSPEHQLAEGMIKHEAANLKKKIRFEDDIDLARLVHEMDRVREEQEAPPILEFEMTESITEEQVEVFSKLKNTTVRPLNIRAWEA</sequence>
<evidence type="ECO:0000313" key="3">
    <source>
        <dbReference type="Proteomes" id="UP000315439"/>
    </source>
</evidence>
<reference evidence="2 3" key="1">
    <citation type="submission" date="2019-07" db="EMBL/GenBank/DDBJ databases">
        <title>Draft genome for Aliikangiella sp. M105.</title>
        <authorList>
            <person name="Wang G."/>
        </authorList>
    </citation>
    <scope>NUCLEOTIDE SEQUENCE [LARGE SCALE GENOMIC DNA]</scope>
    <source>
        <strain evidence="2 3">M105</strain>
    </source>
</reference>
<dbReference type="AlphaFoldDB" id="A0A545UDV8"/>
<proteinExistence type="predicted"/>
<dbReference type="PROSITE" id="PS50994">
    <property type="entry name" value="INTEGRASE"/>
    <property type="match status" value="1"/>
</dbReference>
<dbReference type="InterPro" id="IPR036397">
    <property type="entry name" value="RNaseH_sf"/>
</dbReference>
<dbReference type="GO" id="GO:0003676">
    <property type="term" value="F:nucleic acid binding"/>
    <property type="evidence" value="ECO:0007669"/>
    <property type="project" value="InterPro"/>
</dbReference>
<dbReference type="Proteomes" id="UP000315439">
    <property type="component" value="Unassembled WGS sequence"/>
</dbReference>
<dbReference type="InterPro" id="IPR012337">
    <property type="entry name" value="RNaseH-like_sf"/>
</dbReference>
<accession>A0A545UDV8</accession>
<dbReference type="OrthoDB" id="501284at2"/>
<comment type="caution">
    <text evidence="2">The sequence shown here is derived from an EMBL/GenBank/DDBJ whole genome shotgun (WGS) entry which is preliminary data.</text>
</comment>
<gene>
    <name evidence="2" type="ORF">FLL46_09755</name>
</gene>
<dbReference type="InterPro" id="IPR001584">
    <property type="entry name" value="Integrase_cat-core"/>
</dbReference>
<dbReference type="SUPFAM" id="SSF53098">
    <property type="entry name" value="Ribonuclease H-like"/>
    <property type="match status" value="1"/>
</dbReference>
<keyword evidence="3" id="KW-1185">Reference proteome</keyword>
<protein>
    <submittedName>
        <fullName evidence="2">Transposase family protein</fullName>
    </submittedName>
</protein>
<feature type="domain" description="Integrase catalytic" evidence="1">
    <location>
        <begin position="423"/>
        <end position="559"/>
    </location>
</feature>
<evidence type="ECO:0000259" key="1">
    <source>
        <dbReference type="PROSITE" id="PS50994"/>
    </source>
</evidence>
<evidence type="ECO:0000313" key="2">
    <source>
        <dbReference type="EMBL" id="TQV87662.1"/>
    </source>
</evidence>
<dbReference type="EMBL" id="VIKS01000006">
    <property type="protein sequence ID" value="TQV87662.1"/>
    <property type="molecule type" value="Genomic_DNA"/>
</dbReference>